<organism evidence="1">
    <name type="scientific">marine sediment metagenome</name>
    <dbReference type="NCBI Taxonomy" id="412755"/>
    <lineage>
        <taxon>unclassified sequences</taxon>
        <taxon>metagenomes</taxon>
        <taxon>ecological metagenomes</taxon>
    </lineage>
</organism>
<dbReference type="AlphaFoldDB" id="A0A0F9HLA9"/>
<reference evidence="1" key="1">
    <citation type="journal article" date="2015" name="Nature">
        <title>Complex archaea that bridge the gap between prokaryotes and eukaryotes.</title>
        <authorList>
            <person name="Spang A."/>
            <person name="Saw J.H."/>
            <person name="Jorgensen S.L."/>
            <person name="Zaremba-Niedzwiedzka K."/>
            <person name="Martijn J."/>
            <person name="Lind A.E."/>
            <person name="van Eijk R."/>
            <person name="Schleper C."/>
            <person name="Guy L."/>
            <person name="Ettema T.J."/>
        </authorList>
    </citation>
    <scope>NUCLEOTIDE SEQUENCE</scope>
</reference>
<sequence length="27" mass="2891">MARILEGTNQPEHYSIAGVEGAAYVLT</sequence>
<feature type="non-terminal residue" evidence="1">
    <location>
        <position position="27"/>
    </location>
</feature>
<protein>
    <submittedName>
        <fullName evidence="1">Uncharacterized protein</fullName>
    </submittedName>
</protein>
<name>A0A0F9HLA9_9ZZZZ</name>
<proteinExistence type="predicted"/>
<comment type="caution">
    <text evidence="1">The sequence shown here is derived from an EMBL/GenBank/DDBJ whole genome shotgun (WGS) entry which is preliminary data.</text>
</comment>
<evidence type="ECO:0000313" key="1">
    <source>
        <dbReference type="EMBL" id="KKL82520.1"/>
    </source>
</evidence>
<gene>
    <name evidence="1" type="ORF">LCGC14_1984010</name>
</gene>
<dbReference type="EMBL" id="LAZR01022256">
    <property type="protein sequence ID" value="KKL82520.1"/>
    <property type="molecule type" value="Genomic_DNA"/>
</dbReference>
<accession>A0A0F9HLA9</accession>